<dbReference type="AlphaFoldDB" id="A0A941EXK3"/>
<accession>A0A941EXK3</accession>
<protein>
    <recommendedName>
        <fullName evidence="3">Ferredoxin</fullName>
    </recommendedName>
</protein>
<comment type="caution">
    <text evidence="1">The sequence shown here is derived from an EMBL/GenBank/DDBJ whole genome shotgun (WGS) entry which is preliminary data.</text>
</comment>
<gene>
    <name evidence="1" type="ORF">KDL01_38250</name>
</gene>
<proteinExistence type="predicted"/>
<organism evidence="1 2">
    <name type="scientific">Actinospica durhamensis</name>
    <dbReference type="NCBI Taxonomy" id="1508375"/>
    <lineage>
        <taxon>Bacteria</taxon>
        <taxon>Bacillati</taxon>
        <taxon>Actinomycetota</taxon>
        <taxon>Actinomycetes</taxon>
        <taxon>Catenulisporales</taxon>
        <taxon>Actinospicaceae</taxon>
        <taxon>Actinospica</taxon>
    </lineage>
</organism>
<sequence length="180" mass="20370">MPIQDEPRWDPLDALTEADRVTFSNPWPQLCPLNVPGPFYTGETDNCWTGRIHAPDHIMYGGTYFSEYVYRQPHDPAAVTAIAMAAFEDPFAGYGYDGDAHWSPQAVRTWWRDRDEVRQSVLATVSVLESEDGSASAEAALGARVYLDYLGGELEADLRRYLFRLDQGHYPVRGERLPEL</sequence>
<keyword evidence="2" id="KW-1185">Reference proteome</keyword>
<name>A0A941EXK3_9ACTN</name>
<evidence type="ECO:0008006" key="3">
    <source>
        <dbReference type="Google" id="ProtNLM"/>
    </source>
</evidence>
<dbReference type="Proteomes" id="UP000675781">
    <property type="component" value="Unassembled WGS sequence"/>
</dbReference>
<dbReference type="RefSeq" id="WP_212533609.1">
    <property type="nucleotide sequence ID" value="NZ_JAGSOG010000388.1"/>
</dbReference>
<dbReference type="EMBL" id="JAGSOG010000388">
    <property type="protein sequence ID" value="MBR7839168.1"/>
    <property type="molecule type" value="Genomic_DNA"/>
</dbReference>
<evidence type="ECO:0000313" key="1">
    <source>
        <dbReference type="EMBL" id="MBR7839168.1"/>
    </source>
</evidence>
<reference evidence="1" key="1">
    <citation type="submission" date="2021-04" db="EMBL/GenBank/DDBJ databases">
        <title>Genome based classification of Actinospica acidithermotolerans sp. nov., an actinobacterium isolated from an Indonesian hot spring.</title>
        <authorList>
            <person name="Kusuma A.B."/>
            <person name="Putra K.E."/>
            <person name="Nafisah S."/>
            <person name="Loh J."/>
            <person name="Nouioui I."/>
            <person name="Goodfellow M."/>
        </authorList>
    </citation>
    <scope>NUCLEOTIDE SEQUENCE</scope>
    <source>
        <strain evidence="1">CSCA 57</strain>
    </source>
</reference>
<evidence type="ECO:0000313" key="2">
    <source>
        <dbReference type="Proteomes" id="UP000675781"/>
    </source>
</evidence>